<evidence type="ECO:0000256" key="1">
    <source>
        <dbReference type="ARBA" id="ARBA00023268"/>
    </source>
</evidence>
<name>A0A151TPY7_CAJCA</name>
<reference evidence="3 4" key="1">
    <citation type="journal article" date="2012" name="Nat. Biotechnol.">
        <title>Draft genome sequence of pigeonpea (Cajanus cajan), an orphan legume crop of resource-poor farmers.</title>
        <authorList>
            <person name="Varshney R.K."/>
            <person name="Chen W."/>
            <person name="Li Y."/>
            <person name="Bharti A.K."/>
            <person name="Saxena R.K."/>
            <person name="Schlueter J.A."/>
            <person name="Donoghue M.T."/>
            <person name="Azam S."/>
            <person name="Fan G."/>
            <person name="Whaley A.M."/>
            <person name="Farmer A.D."/>
            <person name="Sheridan J."/>
            <person name="Iwata A."/>
            <person name="Tuteja R."/>
            <person name="Penmetsa R.V."/>
            <person name="Wu W."/>
            <person name="Upadhyaya H.D."/>
            <person name="Yang S.P."/>
            <person name="Shah T."/>
            <person name="Saxena K.B."/>
            <person name="Michael T."/>
            <person name="McCombie W.R."/>
            <person name="Yang B."/>
            <person name="Zhang G."/>
            <person name="Yang H."/>
            <person name="Wang J."/>
            <person name="Spillane C."/>
            <person name="Cook D.R."/>
            <person name="May G.D."/>
            <person name="Xu X."/>
            <person name="Jackson S.A."/>
        </authorList>
    </citation>
    <scope>NUCLEOTIDE SEQUENCE [LARGE SCALE GENOMIC DNA]</scope>
    <source>
        <strain evidence="4">cv. Asha</strain>
    </source>
</reference>
<dbReference type="SUPFAM" id="SSF56672">
    <property type="entry name" value="DNA/RNA polymerases"/>
    <property type="match status" value="1"/>
</dbReference>
<dbReference type="InterPro" id="IPR041577">
    <property type="entry name" value="RT_RNaseH_2"/>
</dbReference>
<dbReference type="AlphaFoldDB" id="A0A151TPY7"/>
<dbReference type="PANTHER" id="PTHR37984">
    <property type="entry name" value="PROTEIN CBG26694"/>
    <property type="match status" value="1"/>
</dbReference>
<proteinExistence type="predicted"/>
<keyword evidence="1" id="KW-0511">Multifunctional enzyme</keyword>
<sequence length="156" mass="18049">MLSVRGIQANPDKCQTIIDMRNPKNIKEVQQLIGILTSLSRFIPRLLERTKPILKLLKKIKEFQWAKECEETFQALKETLASPPILTKPDTNKDLIMYLSVSDEAVSAALVQEEEGKQKLIYFVSRTLHDAKTHYQLIEKAMLSLVYAGRRLRQYF</sequence>
<dbReference type="FunFam" id="3.30.70.270:FF:000063">
    <property type="entry name" value="Zinc knuckle domaincontaining protein"/>
    <property type="match status" value="1"/>
</dbReference>
<dbReference type="Gene3D" id="3.30.70.270">
    <property type="match status" value="1"/>
</dbReference>
<dbReference type="InterPro" id="IPR050951">
    <property type="entry name" value="Retrovirus_Pol_polyprotein"/>
</dbReference>
<dbReference type="Pfam" id="PF17919">
    <property type="entry name" value="RT_RNaseH_2"/>
    <property type="match status" value="1"/>
</dbReference>
<evidence type="ECO:0000259" key="2">
    <source>
        <dbReference type="Pfam" id="PF17919"/>
    </source>
</evidence>
<dbReference type="Proteomes" id="UP000075243">
    <property type="component" value="Chromosome 4"/>
</dbReference>
<gene>
    <name evidence="3" type="ORF">KK1_022686</name>
</gene>
<dbReference type="PANTHER" id="PTHR37984:SF5">
    <property type="entry name" value="PROTEIN NYNRIN-LIKE"/>
    <property type="match status" value="1"/>
</dbReference>
<dbReference type="Gramene" id="C.cajan_22034.t">
    <property type="protein sequence ID" value="C.cajan_22034.t.cds1"/>
    <property type="gene ID" value="C.cajan_22034"/>
</dbReference>
<dbReference type="GO" id="GO:0003824">
    <property type="term" value="F:catalytic activity"/>
    <property type="evidence" value="ECO:0007669"/>
    <property type="project" value="UniProtKB-KW"/>
</dbReference>
<dbReference type="InterPro" id="IPR043128">
    <property type="entry name" value="Rev_trsase/Diguanyl_cyclase"/>
</dbReference>
<dbReference type="InterPro" id="IPR043502">
    <property type="entry name" value="DNA/RNA_pol_sf"/>
</dbReference>
<organism evidence="3 4">
    <name type="scientific">Cajanus cajan</name>
    <name type="common">Pigeon pea</name>
    <name type="synonym">Cajanus indicus</name>
    <dbReference type="NCBI Taxonomy" id="3821"/>
    <lineage>
        <taxon>Eukaryota</taxon>
        <taxon>Viridiplantae</taxon>
        <taxon>Streptophyta</taxon>
        <taxon>Embryophyta</taxon>
        <taxon>Tracheophyta</taxon>
        <taxon>Spermatophyta</taxon>
        <taxon>Magnoliopsida</taxon>
        <taxon>eudicotyledons</taxon>
        <taxon>Gunneridae</taxon>
        <taxon>Pentapetalae</taxon>
        <taxon>rosids</taxon>
        <taxon>fabids</taxon>
        <taxon>Fabales</taxon>
        <taxon>Fabaceae</taxon>
        <taxon>Papilionoideae</taxon>
        <taxon>50 kb inversion clade</taxon>
        <taxon>NPAAA clade</taxon>
        <taxon>indigoferoid/millettioid clade</taxon>
        <taxon>Phaseoleae</taxon>
        <taxon>Cajanus</taxon>
    </lineage>
</organism>
<keyword evidence="4" id="KW-1185">Reference proteome</keyword>
<evidence type="ECO:0000313" key="4">
    <source>
        <dbReference type="Proteomes" id="UP000075243"/>
    </source>
</evidence>
<evidence type="ECO:0000313" key="3">
    <source>
        <dbReference type="EMBL" id="KYP69036.1"/>
    </source>
</evidence>
<accession>A0A151TPY7</accession>
<dbReference type="STRING" id="3821.A0A151TPY7"/>
<protein>
    <submittedName>
        <fullName evidence="3">Retrovirus-related Pol polyprotein from transposon 17.6</fullName>
    </submittedName>
</protein>
<dbReference type="EMBL" id="CM003606">
    <property type="protein sequence ID" value="KYP69036.1"/>
    <property type="molecule type" value="Genomic_DNA"/>
</dbReference>
<feature type="domain" description="Reverse transcriptase/retrotransposon-derived protein RNase H-like" evidence="2">
    <location>
        <begin position="65"/>
        <end position="156"/>
    </location>
</feature>